<protein>
    <submittedName>
        <fullName evidence="1">Uncharacterized protein</fullName>
    </submittedName>
</protein>
<accession>A0A0A9BIG6</accession>
<reference evidence="1" key="1">
    <citation type="submission" date="2014-09" db="EMBL/GenBank/DDBJ databases">
        <authorList>
            <person name="Magalhaes I.L.F."/>
            <person name="Oliveira U."/>
            <person name="Santos F.R."/>
            <person name="Vidigal T.H.D.A."/>
            <person name="Brescovit A.D."/>
            <person name="Santos A.J."/>
        </authorList>
    </citation>
    <scope>NUCLEOTIDE SEQUENCE</scope>
    <source>
        <tissue evidence="1">Shoot tissue taken approximately 20 cm above the soil surface</tissue>
    </source>
</reference>
<reference evidence="1" key="2">
    <citation type="journal article" date="2015" name="Data Brief">
        <title>Shoot transcriptome of the giant reed, Arundo donax.</title>
        <authorList>
            <person name="Barrero R.A."/>
            <person name="Guerrero F.D."/>
            <person name="Moolhuijzen P."/>
            <person name="Goolsby J.A."/>
            <person name="Tidwell J."/>
            <person name="Bellgard S.E."/>
            <person name="Bellgard M.I."/>
        </authorList>
    </citation>
    <scope>NUCLEOTIDE SEQUENCE</scope>
    <source>
        <tissue evidence="1">Shoot tissue taken approximately 20 cm above the soil surface</tissue>
    </source>
</reference>
<organism evidence="1">
    <name type="scientific">Arundo donax</name>
    <name type="common">Giant reed</name>
    <name type="synonym">Donax arundinaceus</name>
    <dbReference type="NCBI Taxonomy" id="35708"/>
    <lineage>
        <taxon>Eukaryota</taxon>
        <taxon>Viridiplantae</taxon>
        <taxon>Streptophyta</taxon>
        <taxon>Embryophyta</taxon>
        <taxon>Tracheophyta</taxon>
        <taxon>Spermatophyta</taxon>
        <taxon>Magnoliopsida</taxon>
        <taxon>Liliopsida</taxon>
        <taxon>Poales</taxon>
        <taxon>Poaceae</taxon>
        <taxon>PACMAD clade</taxon>
        <taxon>Arundinoideae</taxon>
        <taxon>Arundineae</taxon>
        <taxon>Arundo</taxon>
    </lineage>
</organism>
<proteinExistence type="predicted"/>
<name>A0A0A9BIG6_ARUDO</name>
<evidence type="ECO:0000313" key="1">
    <source>
        <dbReference type="EMBL" id="JAD63769.1"/>
    </source>
</evidence>
<dbReference type="EMBL" id="GBRH01234126">
    <property type="protein sequence ID" value="JAD63769.1"/>
    <property type="molecule type" value="Transcribed_RNA"/>
</dbReference>
<sequence length="29" mass="3360">MSDLFPKMEYYNRCCPNISHLALGKSMLP</sequence>
<dbReference type="AlphaFoldDB" id="A0A0A9BIG6"/>